<dbReference type="SUPFAM" id="SSF51621">
    <property type="entry name" value="Phosphoenolpyruvate/pyruvate domain"/>
    <property type="match status" value="1"/>
</dbReference>
<comment type="similarity">
    <text evidence="1">Belongs to the HpcH/HpaI aldolase family.</text>
</comment>
<dbReference type="PANTHER" id="PTHR30502">
    <property type="entry name" value="2-KETO-3-DEOXY-L-RHAMNONATE ALDOLASE"/>
    <property type="match status" value="1"/>
</dbReference>
<evidence type="ECO:0000256" key="1">
    <source>
        <dbReference type="ARBA" id="ARBA00005568"/>
    </source>
</evidence>
<keyword evidence="3" id="KW-0456">Lyase</keyword>
<dbReference type="InterPro" id="IPR015813">
    <property type="entry name" value="Pyrv/PenolPyrv_kinase-like_dom"/>
</dbReference>
<dbReference type="PANTHER" id="PTHR30502:SF0">
    <property type="entry name" value="PHOSPHOENOLPYRUVATE CARBOXYLASE FAMILY PROTEIN"/>
    <property type="match status" value="1"/>
</dbReference>
<dbReference type="AlphaFoldDB" id="A0A7S7SK00"/>
<dbReference type="Proteomes" id="UP000593892">
    <property type="component" value="Chromosome"/>
</dbReference>
<dbReference type="KEGG" id="pfer:IRI77_31575"/>
<evidence type="ECO:0000313" key="6">
    <source>
        <dbReference type="Proteomes" id="UP000593892"/>
    </source>
</evidence>
<feature type="domain" description="HpcH/HpaI aldolase/citrate lyase" evidence="4">
    <location>
        <begin position="21"/>
        <end position="239"/>
    </location>
</feature>
<dbReference type="InterPro" id="IPR005000">
    <property type="entry name" value="Aldolase/citrate-lyase_domain"/>
</dbReference>
<evidence type="ECO:0000259" key="4">
    <source>
        <dbReference type="Pfam" id="PF03328"/>
    </source>
</evidence>
<accession>A0A7S7SK00</accession>
<dbReference type="GO" id="GO:0016832">
    <property type="term" value="F:aldehyde-lyase activity"/>
    <property type="evidence" value="ECO:0007669"/>
    <property type="project" value="TreeGrafter"/>
</dbReference>
<reference evidence="5 6" key="1">
    <citation type="submission" date="2020-10" db="EMBL/GenBank/DDBJ databases">
        <title>Complete genome sequence of Paludibaculum fermentans P105T, a facultatively anaerobic acidobacterium capable of dissimilatory Fe(III) reduction.</title>
        <authorList>
            <person name="Dedysh S.N."/>
            <person name="Beletsky A.V."/>
            <person name="Kulichevskaya I.S."/>
            <person name="Mardanov A.V."/>
            <person name="Ravin N.V."/>
        </authorList>
    </citation>
    <scope>NUCLEOTIDE SEQUENCE [LARGE SCALE GENOMIC DNA]</scope>
    <source>
        <strain evidence="5 6">P105</strain>
    </source>
</reference>
<dbReference type="RefSeq" id="WP_194448932.1">
    <property type="nucleotide sequence ID" value="NZ_CP063849.1"/>
</dbReference>
<gene>
    <name evidence="5" type="ORF">IRI77_31575</name>
</gene>
<protein>
    <submittedName>
        <fullName evidence="5">Aldolase</fullName>
    </submittedName>
</protein>
<evidence type="ECO:0000256" key="3">
    <source>
        <dbReference type="ARBA" id="ARBA00023239"/>
    </source>
</evidence>
<keyword evidence="2" id="KW-0479">Metal-binding</keyword>
<sequence length="254" mass="27829">MKTNSVKQALREGRLQLGTAFAQLRSQDVARILAAAGFDWAFLDGEHGGFDQETLQDLCRIAVKVGLSPIVRVADLQYSLVARALDCGAEGVIFPRVEDPALLEKAVSWTKFPPVGMRGMGLTTMSFDFEPVTIPQMMEHLNREQMVVLQIETVKAFEARDELLSVANVDAVMIGPVDLTISLGVPGEFEHPRMLATVEKIIESCIAHGVAPGAQARNLALAQRWKKMGMLFVGCSSETAMLYERGLEITNALR</sequence>
<evidence type="ECO:0000256" key="2">
    <source>
        <dbReference type="ARBA" id="ARBA00022723"/>
    </source>
</evidence>
<keyword evidence="6" id="KW-1185">Reference proteome</keyword>
<evidence type="ECO:0000313" key="5">
    <source>
        <dbReference type="EMBL" id="QOY87263.1"/>
    </source>
</evidence>
<organism evidence="5 6">
    <name type="scientific">Paludibaculum fermentans</name>
    <dbReference type="NCBI Taxonomy" id="1473598"/>
    <lineage>
        <taxon>Bacteria</taxon>
        <taxon>Pseudomonadati</taxon>
        <taxon>Acidobacteriota</taxon>
        <taxon>Terriglobia</taxon>
        <taxon>Bryobacterales</taxon>
        <taxon>Bryobacteraceae</taxon>
        <taxon>Paludibaculum</taxon>
    </lineage>
</organism>
<dbReference type="EMBL" id="CP063849">
    <property type="protein sequence ID" value="QOY87263.1"/>
    <property type="molecule type" value="Genomic_DNA"/>
</dbReference>
<proteinExistence type="inferred from homology"/>
<dbReference type="GO" id="GO:0005737">
    <property type="term" value="C:cytoplasm"/>
    <property type="evidence" value="ECO:0007669"/>
    <property type="project" value="TreeGrafter"/>
</dbReference>
<dbReference type="GO" id="GO:0046872">
    <property type="term" value="F:metal ion binding"/>
    <property type="evidence" value="ECO:0007669"/>
    <property type="project" value="UniProtKB-KW"/>
</dbReference>
<dbReference type="InterPro" id="IPR040442">
    <property type="entry name" value="Pyrv_kinase-like_dom_sf"/>
</dbReference>
<name>A0A7S7SK00_PALFE</name>
<dbReference type="Gene3D" id="3.20.20.60">
    <property type="entry name" value="Phosphoenolpyruvate-binding domains"/>
    <property type="match status" value="1"/>
</dbReference>
<dbReference type="InterPro" id="IPR050251">
    <property type="entry name" value="HpcH-HpaI_aldolase"/>
</dbReference>
<dbReference type="Pfam" id="PF03328">
    <property type="entry name" value="HpcH_HpaI"/>
    <property type="match status" value="1"/>
</dbReference>